<feature type="active site" evidence="2 3">
    <location>
        <position position="328"/>
    </location>
</feature>
<keyword evidence="2" id="KW-0486">Methionine biosynthesis</keyword>
<comment type="caution">
    <text evidence="2">Lacks conserved residue(s) required for the propagation of feature annotation.</text>
</comment>
<dbReference type="GeneID" id="55564577"/>
<comment type="subunit">
    <text evidence="2">Homodimer.</text>
</comment>
<feature type="active site" description="Nucleophile" evidence="2 3">
    <location>
        <position position="163"/>
    </location>
</feature>
<evidence type="ECO:0000313" key="6">
    <source>
        <dbReference type="Proteomes" id="UP000250245"/>
    </source>
</evidence>
<gene>
    <name evidence="5" type="primary">metX</name>
    <name evidence="2" type="synonym">metXA</name>
    <name evidence="5" type="ORF">NCTC11820_00272</name>
</gene>
<dbReference type="EC" id="2.3.1.31" evidence="2"/>
<sequence>MPETNELLPVSGAWKPTDPKGNRQFAALGMLKLESGSTLPGARLAFETFGTLNADKSNAILIDHALTGDSHVYGAAGPGHVTPGWWNEVVGPGAAVDTDRWFVVCPNVLGGCQGSTGPATLAPNGRAWGSRFPLLTTRDQVAAEKILMNQLGIPHWFAVIGCSHGGHRALEWAVTYPEQVERLVAVATGCATTAEQAAWCHVQMHVLELDTNFHNGDYYDNPPGQGPFRGLALAREVAHTTYRCPKELQERFGRDPGYQEDPLSGGRLAVQSYLDHHGVKLAKRFDAGSYRVLTRSMLTHDVGRGRGGLEVALSQVQARVLALGVDSDRLFYPSQTQQLARLTRRSQAVIIHSDSGHDGFLIENDAVGQAIGEFLTTEDTTIGC</sequence>
<keyword evidence="2" id="KW-0028">Amino-acid biosynthesis</keyword>
<dbReference type="GO" id="GO:0004414">
    <property type="term" value="F:homoserine O-acetyltransferase activity"/>
    <property type="evidence" value="ECO:0007669"/>
    <property type="project" value="UniProtKB-UniRule"/>
</dbReference>
<dbReference type="PIRSF" id="PIRSF000443">
    <property type="entry name" value="Homoser_Ac_trans"/>
    <property type="match status" value="1"/>
</dbReference>
<comment type="catalytic activity">
    <reaction evidence="2">
        <text>L-homoserine + acetyl-CoA = O-acetyl-L-homoserine + CoA</text>
        <dbReference type="Rhea" id="RHEA:13701"/>
        <dbReference type="ChEBI" id="CHEBI:57287"/>
        <dbReference type="ChEBI" id="CHEBI:57288"/>
        <dbReference type="ChEBI" id="CHEBI:57476"/>
        <dbReference type="ChEBI" id="CHEBI:57716"/>
        <dbReference type="EC" id="2.3.1.31"/>
    </reaction>
</comment>
<dbReference type="Pfam" id="PF00561">
    <property type="entry name" value="Abhydrolase_1"/>
    <property type="match status" value="1"/>
</dbReference>
<dbReference type="SUPFAM" id="SSF53474">
    <property type="entry name" value="alpha/beta-Hydrolases"/>
    <property type="match status" value="1"/>
</dbReference>
<feature type="domain" description="AB hydrolase-1" evidence="4">
    <location>
        <begin position="59"/>
        <end position="361"/>
    </location>
</feature>
<keyword evidence="1 2" id="KW-0808">Transferase</keyword>
<evidence type="ECO:0000259" key="4">
    <source>
        <dbReference type="Pfam" id="PF00561"/>
    </source>
</evidence>
<dbReference type="InterPro" id="IPR000073">
    <property type="entry name" value="AB_hydrolase_1"/>
</dbReference>
<dbReference type="InterPro" id="IPR029058">
    <property type="entry name" value="AB_hydrolase_fold"/>
</dbReference>
<evidence type="ECO:0000256" key="2">
    <source>
        <dbReference type="HAMAP-Rule" id="MF_00296"/>
    </source>
</evidence>
<reference evidence="5 6" key="1">
    <citation type="submission" date="2018-06" db="EMBL/GenBank/DDBJ databases">
        <authorList>
            <consortium name="Pathogen Informatics"/>
            <person name="Doyle S."/>
        </authorList>
    </citation>
    <scope>NUCLEOTIDE SEQUENCE [LARGE SCALE GENOMIC DNA]</scope>
    <source>
        <strain evidence="5 6">NCTC11820</strain>
    </source>
</reference>
<dbReference type="NCBIfam" id="TIGR01392">
    <property type="entry name" value="homoserO_Ac_trn"/>
    <property type="match status" value="1"/>
</dbReference>
<dbReference type="EMBL" id="UASJ01000001">
    <property type="protein sequence ID" value="SQB63491.1"/>
    <property type="molecule type" value="Genomic_DNA"/>
</dbReference>
<protein>
    <recommendedName>
        <fullName evidence="2">Homoserine O-acetyltransferase</fullName>
        <shortName evidence="2">HAT</shortName>
        <ecNumber evidence="2">2.3.1.31</ecNumber>
    </recommendedName>
    <alternativeName>
        <fullName evidence="2">Homoserine transacetylase</fullName>
        <shortName evidence="2">HTA</shortName>
    </alternativeName>
</protein>
<dbReference type="UniPathway" id="UPA00051">
    <property type="reaction ID" value="UER00074"/>
</dbReference>
<dbReference type="Gene3D" id="3.40.50.1820">
    <property type="entry name" value="alpha/beta hydrolase"/>
    <property type="match status" value="1"/>
</dbReference>
<dbReference type="PANTHER" id="PTHR32268:SF11">
    <property type="entry name" value="HOMOSERINE O-ACETYLTRANSFERASE"/>
    <property type="match status" value="1"/>
</dbReference>
<evidence type="ECO:0000256" key="1">
    <source>
        <dbReference type="ARBA" id="ARBA00022679"/>
    </source>
</evidence>
<evidence type="ECO:0000313" key="5">
    <source>
        <dbReference type="EMBL" id="SQB63491.1"/>
    </source>
</evidence>
<dbReference type="GO" id="GO:0009092">
    <property type="term" value="P:homoserine metabolic process"/>
    <property type="evidence" value="ECO:0007669"/>
    <property type="project" value="TreeGrafter"/>
</dbReference>
<feature type="binding site" evidence="2">
    <location>
        <position position="235"/>
    </location>
    <ligand>
        <name>substrate</name>
    </ligand>
</feature>
<dbReference type="InterPro" id="IPR008220">
    <property type="entry name" value="HAT_MetX-like"/>
</dbReference>
<comment type="pathway">
    <text evidence="2">Amino-acid biosynthesis; L-methionine biosynthesis via de novo pathway; O-acetyl-L-homoserine from L-homoserine: step 1/1.</text>
</comment>
<dbReference type="HAMAP" id="MF_00296">
    <property type="entry name" value="MetX_acyltransf"/>
    <property type="match status" value="1"/>
</dbReference>
<dbReference type="GO" id="GO:0005737">
    <property type="term" value="C:cytoplasm"/>
    <property type="evidence" value="ECO:0007669"/>
    <property type="project" value="UniProtKB-SubCell"/>
</dbReference>
<comment type="similarity">
    <text evidence="2">Belongs to the AB hydrolase superfamily. MetX family.</text>
</comment>
<dbReference type="OMA" id="LGGCQGT"/>
<keyword evidence="2 5" id="KW-0012">Acyltransferase</keyword>
<dbReference type="Proteomes" id="UP000250245">
    <property type="component" value="Unassembled WGS sequence"/>
</dbReference>
<feature type="active site" evidence="2 3">
    <location>
        <position position="357"/>
    </location>
</feature>
<feature type="binding site" evidence="2">
    <location>
        <position position="358"/>
    </location>
    <ligand>
        <name>substrate</name>
    </ligand>
</feature>
<proteinExistence type="inferred from homology"/>
<accession>A0A2X2YKD1</accession>
<dbReference type="RefSeq" id="WP_013188754.1">
    <property type="nucleotide sequence ID" value="NZ_CP068112.1"/>
</dbReference>
<organism evidence="5 6">
    <name type="scientific">Mobiluncus curtisii</name>
    <dbReference type="NCBI Taxonomy" id="2051"/>
    <lineage>
        <taxon>Bacteria</taxon>
        <taxon>Bacillati</taxon>
        <taxon>Actinomycetota</taxon>
        <taxon>Actinomycetes</taxon>
        <taxon>Actinomycetales</taxon>
        <taxon>Actinomycetaceae</taxon>
        <taxon>Mobiluncus</taxon>
    </lineage>
</organism>
<comment type="function">
    <text evidence="2">Transfers an acetyl group from acetyl-CoA to L-homoserine, forming acetyl-L-homoserine.</text>
</comment>
<dbReference type="AlphaFoldDB" id="A0A2X2YKD1"/>
<comment type="subcellular location">
    <subcellularLocation>
        <location evidence="2">Cytoplasm</location>
    </subcellularLocation>
</comment>
<name>A0A2X2YKD1_9ACTO</name>
<dbReference type="PANTHER" id="PTHR32268">
    <property type="entry name" value="HOMOSERINE O-ACETYLTRANSFERASE"/>
    <property type="match status" value="1"/>
</dbReference>
<keyword evidence="2" id="KW-0963">Cytoplasm</keyword>
<dbReference type="NCBIfam" id="NF001209">
    <property type="entry name" value="PRK00175.1"/>
    <property type="match status" value="1"/>
</dbReference>
<dbReference type="GO" id="GO:0009086">
    <property type="term" value="P:methionine biosynthetic process"/>
    <property type="evidence" value="ECO:0007669"/>
    <property type="project" value="UniProtKB-UniRule"/>
</dbReference>
<evidence type="ECO:0000256" key="3">
    <source>
        <dbReference type="PIRSR" id="PIRSR000443-1"/>
    </source>
</evidence>